<evidence type="ECO:0000313" key="1">
    <source>
        <dbReference type="EMBL" id="KAL2319360.1"/>
    </source>
</evidence>
<proteinExistence type="predicted"/>
<evidence type="ECO:0000313" key="2">
    <source>
        <dbReference type="Proteomes" id="UP001603857"/>
    </source>
</evidence>
<dbReference type="AlphaFoldDB" id="A0ABD1L763"/>
<gene>
    <name evidence="1" type="ORF">Fmac_028329</name>
</gene>
<dbReference type="EMBL" id="JBGMDY010000010">
    <property type="protein sequence ID" value="KAL2319360.1"/>
    <property type="molecule type" value="Genomic_DNA"/>
</dbReference>
<accession>A0ABD1L763</accession>
<comment type="caution">
    <text evidence="1">The sequence shown here is derived from an EMBL/GenBank/DDBJ whole genome shotgun (WGS) entry which is preliminary data.</text>
</comment>
<organism evidence="1 2">
    <name type="scientific">Flemingia macrophylla</name>
    <dbReference type="NCBI Taxonomy" id="520843"/>
    <lineage>
        <taxon>Eukaryota</taxon>
        <taxon>Viridiplantae</taxon>
        <taxon>Streptophyta</taxon>
        <taxon>Embryophyta</taxon>
        <taxon>Tracheophyta</taxon>
        <taxon>Spermatophyta</taxon>
        <taxon>Magnoliopsida</taxon>
        <taxon>eudicotyledons</taxon>
        <taxon>Gunneridae</taxon>
        <taxon>Pentapetalae</taxon>
        <taxon>rosids</taxon>
        <taxon>fabids</taxon>
        <taxon>Fabales</taxon>
        <taxon>Fabaceae</taxon>
        <taxon>Papilionoideae</taxon>
        <taxon>50 kb inversion clade</taxon>
        <taxon>NPAAA clade</taxon>
        <taxon>indigoferoid/millettioid clade</taxon>
        <taxon>Phaseoleae</taxon>
        <taxon>Flemingia</taxon>
    </lineage>
</organism>
<sequence length="221" mass="24135">MLSAVAVRRNGFRGMRVHAVLSDAVHALNVGLTPHAVPQNLDKRSTQALPVALMIHDNSSDRTAFVPATHHSNFCPINFRCWTLGWVDRSASGVHRLARPFCRRCAPVLNWPGRVSGIVTLKKLECSKQAIALDTLAWDNTTGFDPIVLAFGIGVMINGDDRGHSYFIVELGARRRSDTVLVSTINDADRGSADVAFRTHAAPYEKSKSLGSGEYGRKAET</sequence>
<keyword evidence="2" id="KW-1185">Reference proteome</keyword>
<reference evidence="1 2" key="1">
    <citation type="submission" date="2024-08" db="EMBL/GenBank/DDBJ databases">
        <title>Insights into the chromosomal genome structure of Flemingia macrophylla.</title>
        <authorList>
            <person name="Ding Y."/>
            <person name="Zhao Y."/>
            <person name="Bi W."/>
            <person name="Wu M."/>
            <person name="Zhao G."/>
            <person name="Gong Y."/>
            <person name="Li W."/>
            <person name="Zhang P."/>
        </authorList>
    </citation>
    <scope>NUCLEOTIDE SEQUENCE [LARGE SCALE GENOMIC DNA]</scope>
    <source>
        <strain evidence="1">DYQJB</strain>
        <tissue evidence="1">Leaf</tissue>
    </source>
</reference>
<protein>
    <submittedName>
        <fullName evidence="1">Uncharacterized protein</fullName>
    </submittedName>
</protein>
<dbReference type="Proteomes" id="UP001603857">
    <property type="component" value="Unassembled WGS sequence"/>
</dbReference>
<dbReference type="PANTHER" id="PTHR34410">
    <property type="entry name" value="INTRON-ENCODED HOMING ENDONUCLEASE, PUTATIVE-RELATED"/>
    <property type="match status" value="1"/>
</dbReference>
<name>A0ABD1L763_9FABA</name>
<dbReference type="PANTHER" id="PTHR34410:SF2">
    <property type="entry name" value="RRNA INTRON-ENCODED HOMING ENDONUCLEASE"/>
    <property type="match status" value="1"/>
</dbReference>